<reference evidence="2" key="1">
    <citation type="submission" date="2018-06" db="EMBL/GenBank/DDBJ databases">
        <authorList>
            <person name="Zhirakovskaya E."/>
        </authorList>
    </citation>
    <scope>NUCLEOTIDE SEQUENCE</scope>
</reference>
<evidence type="ECO:0000313" key="2">
    <source>
        <dbReference type="EMBL" id="VAW52811.1"/>
    </source>
</evidence>
<dbReference type="AlphaFoldDB" id="A0A3B0WBY6"/>
<dbReference type="EMBL" id="UOFF01000007">
    <property type="protein sequence ID" value="VAW52811.1"/>
    <property type="molecule type" value="Genomic_DNA"/>
</dbReference>
<organism evidence="2">
    <name type="scientific">hydrothermal vent metagenome</name>
    <dbReference type="NCBI Taxonomy" id="652676"/>
    <lineage>
        <taxon>unclassified sequences</taxon>
        <taxon>metagenomes</taxon>
        <taxon>ecological metagenomes</taxon>
    </lineage>
</organism>
<feature type="region of interest" description="Disordered" evidence="1">
    <location>
        <begin position="157"/>
        <end position="187"/>
    </location>
</feature>
<proteinExistence type="predicted"/>
<gene>
    <name evidence="2" type="ORF">MNBD_GAMMA07-1946</name>
</gene>
<name>A0A3B0WBY6_9ZZZZ</name>
<sequence>MSDELYEVAFSGQIKSGADLAQVKIKVAAMFKADETKLAHLFSGQRMVIKKNINQATAKKYQTALDNAGAVCDIKLLSPKPVPEPVVASAVVPSSVVRNVSPVSEQNSEVAHAPQTEPLGITAGDIAELSVDLAPIGSDMQDKIEQVAALELNLDGMDMAPAGSDLGQVKKDEDPEPPNTDGLSLVD</sequence>
<accession>A0A3B0WBY6</accession>
<evidence type="ECO:0000256" key="1">
    <source>
        <dbReference type="SAM" id="MobiDB-lite"/>
    </source>
</evidence>
<protein>
    <submittedName>
        <fullName evidence="2">Uncharacterized protein</fullName>
    </submittedName>
</protein>